<name>A0A1H3FD79_9FLAO</name>
<dbReference type="InterPro" id="IPR003961">
    <property type="entry name" value="FN3_dom"/>
</dbReference>
<dbReference type="Pfam" id="PF02837">
    <property type="entry name" value="Glyco_hydro_2_N"/>
    <property type="match status" value="1"/>
</dbReference>
<dbReference type="PRINTS" id="PR00132">
    <property type="entry name" value="GLHYDRLASE2"/>
</dbReference>
<dbReference type="InterPro" id="IPR017853">
    <property type="entry name" value="GH"/>
</dbReference>
<evidence type="ECO:0000256" key="2">
    <source>
        <dbReference type="ARBA" id="ARBA00022801"/>
    </source>
</evidence>
<dbReference type="InterPro" id="IPR006103">
    <property type="entry name" value="Glyco_hydro_2_cat"/>
</dbReference>
<sequence>MKKIFLIIAIISSLIACETVKNAEQLHADAENVALLNGNWKFNALAGQGTNPMNVVEEEGDIIIDNLDSELVEVKGKWRTKKVGARGTDVYKENYFERNFKAGESAENYVRFYLKNDETSYYEAFAMYPFGSHTTAQFNVKHSGGKTPKHFLQRSNNGKWMSLGIYKFNKNEENYVEVTAITDGGVVADAVMFKPISEEFFLKTKKDAKEVFQTNFDDSDWKNLKVPGHWGMINDYSNYNGFGWYRKAFKLPENWSQNANERIRIKFEGVYHVCKVYLNDELIGENRGGFTPFEFDITNKLNYGKANVIAVEVDNRNIVGATWNWGGIIRDVYLTKNNEVRINNQNIHANPDLAKGSADLKLKVRLENNSEVEKEIAVKSVVSRNGELLELTKTVKVPANKIIDEFLEGKLASKDVALWHFDHPNLYEIKTTISEGETVIDSRKDNFGIRKIELTASKLLLNGEPVRLGGFNRVSEHRYWGSSEPLQVLEEDVDLMKEAGANFMRIMHGTQNEKLIDLCDKKGILLFEEVNVRNLTNPEFTAPEYPLIKKWITGMVERDWNHPSIIGWSIGNELSNHYDYAKYAMDFTRELDPNRLLTCVSNSGQKSFSNRKTDPNTEVDLIMHNMYRWQGTPQEIIDKLRSEWPEKPIFISEYGFDPYPTTSLDGDQQIVSDWNQHWRGKNDFVIGASMWTFNDYRSAYAATSEEENRVWGLIDVWRNKRRLFHRVEKEFSPIKNIVVENIDLSKGKASVEMPIRGLNDYPSYSLQGYKLEWDVRNKGGKVVAKNAKELPLIKPGNKVWKGDIHWNKTSNDVLDLRVRLISANGYQRYEKVIPFTVPLSPKITGIDVGDKSVRVWFKKVAGADEYLVEYKNEGETVRSFKTITNAVEIDGLTNGKAVDFSVIAINEKGESQQPNSISGTPNGKPLAPKVWKSFIEDNKIVIGYTSEKQDDFYVVKYGTSKDNLDEEFRSNVRGMMTIDLENESEVYFQIQREIKGQKGNWSAIIKAN</sequence>
<comment type="similarity">
    <text evidence="1">Belongs to the glycosyl hydrolase 2 family.</text>
</comment>
<dbReference type="SUPFAM" id="SSF51445">
    <property type="entry name" value="(Trans)glycosidases"/>
    <property type="match status" value="1"/>
</dbReference>
<dbReference type="Pfam" id="PF00703">
    <property type="entry name" value="Glyco_hydro_2"/>
    <property type="match status" value="1"/>
</dbReference>
<dbReference type="EMBL" id="FNNJ01000011">
    <property type="protein sequence ID" value="SDX88962.1"/>
    <property type="molecule type" value="Genomic_DNA"/>
</dbReference>
<dbReference type="SUPFAM" id="SSF49303">
    <property type="entry name" value="beta-Galactosidase/glucuronidase domain"/>
    <property type="match status" value="1"/>
</dbReference>
<accession>A0A1H3FD79</accession>
<dbReference type="Proteomes" id="UP000199595">
    <property type="component" value="Unassembled WGS sequence"/>
</dbReference>
<dbReference type="AlphaFoldDB" id="A0A1H3FD79"/>
<dbReference type="InterPro" id="IPR013783">
    <property type="entry name" value="Ig-like_fold"/>
</dbReference>
<dbReference type="PANTHER" id="PTHR42732:SF1">
    <property type="entry name" value="BETA-MANNOSIDASE"/>
    <property type="match status" value="1"/>
</dbReference>
<protein>
    <submittedName>
        <fullName evidence="5">Beta-galactosidase</fullName>
    </submittedName>
</protein>
<dbReference type="InterPro" id="IPR036156">
    <property type="entry name" value="Beta-gal/glucu_dom_sf"/>
</dbReference>
<dbReference type="InterPro" id="IPR008979">
    <property type="entry name" value="Galactose-bd-like_sf"/>
</dbReference>
<dbReference type="STRING" id="762486.SAMN05444411_11113"/>
<dbReference type="InterPro" id="IPR036116">
    <property type="entry name" value="FN3_sf"/>
</dbReference>
<evidence type="ECO:0000256" key="1">
    <source>
        <dbReference type="ARBA" id="ARBA00007401"/>
    </source>
</evidence>
<dbReference type="InterPro" id="IPR006101">
    <property type="entry name" value="Glyco_hydro_2"/>
</dbReference>
<dbReference type="Gene3D" id="3.20.20.80">
    <property type="entry name" value="Glycosidases"/>
    <property type="match status" value="1"/>
</dbReference>
<dbReference type="InterPro" id="IPR006102">
    <property type="entry name" value="Ig-like_GH2"/>
</dbReference>
<dbReference type="InterPro" id="IPR033803">
    <property type="entry name" value="CBD-like_Golvesin-Xly"/>
</dbReference>
<dbReference type="Gene3D" id="2.60.120.260">
    <property type="entry name" value="Galactose-binding domain-like"/>
    <property type="match status" value="1"/>
</dbReference>
<dbReference type="InterPro" id="IPR051913">
    <property type="entry name" value="GH2_Domain-Containing"/>
</dbReference>
<dbReference type="SUPFAM" id="SSF49265">
    <property type="entry name" value="Fibronectin type III"/>
    <property type="match status" value="1"/>
</dbReference>
<dbReference type="GO" id="GO:0004553">
    <property type="term" value="F:hydrolase activity, hydrolyzing O-glycosyl compounds"/>
    <property type="evidence" value="ECO:0007669"/>
    <property type="project" value="InterPro"/>
</dbReference>
<dbReference type="Pfam" id="PF25275">
    <property type="entry name" value="Golvesin_C"/>
    <property type="match status" value="1"/>
</dbReference>
<feature type="domain" description="Fibronectin type-III" evidence="4">
    <location>
        <begin position="838"/>
        <end position="911"/>
    </location>
</feature>
<keyword evidence="2" id="KW-0378">Hydrolase</keyword>
<keyword evidence="3" id="KW-0326">Glycosidase</keyword>
<dbReference type="Gene3D" id="2.60.40.10">
    <property type="entry name" value="Immunoglobulins"/>
    <property type="match status" value="2"/>
</dbReference>
<dbReference type="RefSeq" id="WP_090125539.1">
    <property type="nucleotide sequence ID" value="NZ_FNNJ01000011.1"/>
</dbReference>
<dbReference type="OrthoDB" id="9801077at2"/>
<dbReference type="PROSITE" id="PS51257">
    <property type="entry name" value="PROKAR_LIPOPROTEIN"/>
    <property type="match status" value="1"/>
</dbReference>
<evidence type="ECO:0000259" key="4">
    <source>
        <dbReference type="SMART" id="SM00060"/>
    </source>
</evidence>
<dbReference type="CDD" id="cd00063">
    <property type="entry name" value="FN3"/>
    <property type="match status" value="1"/>
</dbReference>
<dbReference type="SMART" id="SM00060">
    <property type="entry name" value="FN3"/>
    <property type="match status" value="1"/>
</dbReference>
<evidence type="ECO:0000313" key="5">
    <source>
        <dbReference type="EMBL" id="SDX88962.1"/>
    </source>
</evidence>
<dbReference type="Pfam" id="PF02836">
    <property type="entry name" value="Glyco_hydro_2_C"/>
    <property type="match status" value="1"/>
</dbReference>
<evidence type="ECO:0000313" key="6">
    <source>
        <dbReference type="Proteomes" id="UP000199595"/>
    </source>
</evidence>
<dbReference type="GO" id="GO:0005975">
    <property type="term" value="P:carbohydrate metabolic process"/>
    <property type="evidence" value="ECO:0007669"/>
    <property type="project" value="InterPro"/>
</dbReference>
<dbReference type="PANTHER" id="PTHR42732">
    <property type="entry name" value="BETA-GALACTOSIDASE"/>
    <property type="match status" value="1"/>
</dbReference>
<organism evidence="5 6">
    <name type="scientific">Lutibacter oricola</name>
    <dbReference type="NCBI Taxonomy" id="762486"/>
    <lineage>
        <taxon>Bacteria</taxon>
        <taxon>Pseudomonadati</taxon>
        <taxon>Bacteroidota</taxon>
        <taxon>Flavobacteriia</taxon>
        <taxon>Flavobacteriales</taxon>
        <taxon>Flavobacteriaceae</taxon>
        <taxon>Lutibacter</taxon>
    </lineage>
</organism>
<proteinExistence type="inferred from homology"/>
<keyword evidence="6" id="KW-1185">Reference proteome</keyword>
<gene>
    <name evidence="5" type="ORF">SAMN05444411_11113</name>
</gene>
<dbReference type="SUPFAM" id="SSF49785">
    <property type="entry name" value="Galactose-binding domain-like"/>
    <property type="match status" value="1"/>
</dbReference>
<evidence type="ECO:0000256" key="3">
    <source>
        <dbReference type="ARBA" id="ARBA00023295"/>
    </source>
</evidence>
<reference evidence="6" key="1">
    <citation type="submission" date="2016-10" db="EMBL/GenBank/DDBJ databases">
        <authorList>
            <person name="Varghese N."/>
            <person name="Submissions S."/>
        </authorList>
    </citation>
    <scope>NUCLEOTIDE SEQUENCE [LARGE SCALE GENOMIC DNA]</scope>
    <source>
        <strain evidence="6">DSM 24956</strain>
    </source>
</reference>
<dbReference type="InterPro" id="IPR006104">
    <property type="entry name" value="Glyco_hydro_2_N"/>
</dbReference>